<dbReference type="Proteomes" id="UP000001883">
    <property type="component" value="Chromosome"/>
</dbReference>
<dbReference type="KEGG" id="rmu:RMDY18_09920"/>
<reference evidence="1 2" key="2">
    <citation type="journal article" date="2010" name="J Osaka Dent Univ">
        <title>Isolation and identification of Rothia mucilaginosa from persistent apical periodontitis lesions.</title>
        <authorList>
            <person name="Yamane K."/>
            <person name="Yoshida M."/>
            <person name="Fujihira T."/>
            <person name="Baba T."/>
            <person name="Tsuji N."/>
            <person name="Hayashi H."/>
            <person name="Sugimori C."/>
            <person name="Yamanaka T."/>
            <person name="Mashimo C."/>
            <person name="Nambu T."/>
            <person name="Kawai H."/>
            <person name="Fukushima H."/>
        </authorList>
    </citation>
    <scope>NUCLEOTIDE SEQUENCE [LARGE SCALE GENOMIC DNA]</scope>
    <source>
        <strain evidence="1 2">DY-18</strain>
    </source>
</reference>
<proteinExistence type="predicted"/>
<reference evidence="2" key="1">
    <citation type="submission" date="2009-07" db="EMBL/GenBank/DDBJ databases">
        <title>Complete genome sequence of Rothia mucilaginosa DJ.</title>
        <authorList>
            <person name="Yamane K."/>
            <person name="Nambu T."/>
            <person name="Mashimo C."/>
            <person name="Sugimori C."/>
            <person name="Yamanaka T."/>
            <person name="Leung K."/>
            <person name="Fukushima H."/>
        </authorList>
    </citation>
    <scope>NUCLEOTIDE SEQUENCE [LARGE SCALE GENOMIC DNA]</scope>
    <source>
        <strain evidence="2">DY-18</strain>
    </source>
</reference>
<organism evidence="1 2">
    <name type="scientific">Rothia mucilaginosa (strain DY-18)</name>
    <name type="common">Stomatococcus mucilaginosus</name>
    <dbReference type="NCBI Taxonomy" id="680646"/>
    <lineage>
        <taxon>Bacteria</taxon>
        <taxon>Bacillati</taxon>
        <taxon>Actinomycetota</taxon>
        <taxon>Actinomycetes</taxon>
        <taxon>Micrococcales</taxon>
        <taxon>Micrococcaceae</taxon>
        <taxon>Rothia</taxon>
    </lineage>
</organism>
<name>D2NT48_ROTMD</name>
<evidence type="ECO:0000313" key="2">
    <source>
        <dbReference type="Proteomes" id="UP000001883"/>
    </source>
</evidence>
<keyword evidence="2" id="KW-1185">Reference proteome</keyword>
<dbReference type="HOGENOM" id="CLU_677717_0_0_11"/>
<evidence type="ECO:0000313" key="1">
    <source>
        <dbReference type="EMBL" id="BAI64824.1"/>
    </source>
</evidence>
<gene>
    <name evidence="1" type="ordered locus">RMDY18_09920</name>
</gene>
<dbReference type="eggNOG" id="ENOG5033B2M">
    <property type="taxonomic scope" value="Bacteria"/>
</dbReference>
<accession>D2NT48</accession>
<dbReference type="EMBL" id="AP011540">
    <property type="protein sequence ID" value="BAI64824.1"/>
    <property type="molecule type" value="Genomic_DNA"/>
</dbReference>
<protein>
    <submittedName>
        <fullName evidence="1">Predicted thioesterase involved in non-ribosomal peptide biosynthesis</fullName>
    </submittedName>
</protein>
<dbReference type="AlphaFoldDB" id="D2NT48"/>
<reference evidence="1 2" key="3">
    <citation type="journal article" date="2010" name="Sequencing">
        <title>Complete Genome Sequence of Rothia mucilaginosa DY-18: A Clinical Isolate with Dense Meshwork-Like Structures from a Persistent Apical Periodontitis Lesion.</title>
        <authorList>
            <person name="Yamane K."/>
            <person name="Nambu T."/>
            <person name="Yamanaka T."/>
            <person name="Mashimo C."/>
            <person name="Sugimori C."/>
            <person name="Leung K.-P."/>
            <person name="Fukushima H."/>
        </authorList>
    </citation>
    <scope>NUCLEOTIDE SEQUENCE [LARGE SCALE GENOMIC DNA]</scope>
    <source>
        <strain evidence="1 2">DY-18</strain>
    </source>
</reference>
<sequence length="406" mass="42221">MRARSSLGVVLHGERGDVLTGQALNHVVVQTHVGDHDLTELGVRCGHVVANRRVHSEAVVLRGDFNLAGGLVHDRLVDAAVAEGQLVGAEAQSAAEQLVTEADAEERGALSQHALQQLNLLVSGCRVTGAVGEEHAVGVVGVDVLEGCACGQHVHAHATLSETLRGHRLNAQVQGDNGCDRGCEPVELVRLNGVGGVNRNRVSELTASHRLGGAHLLQQFSFGAFCVLTGEHARTHRTARTQAAGQGASVNALNTDDALLDELFVEGALRTPVGCHACCVANHVAGNPNLAGLSVGGVHAGVADMGSGLNHNLTRVGGVGQGFLVAGHTGRENRLAQGRAGCAVAVAAVDGAVLQDEQRAVRTQGAGSCHVSHALLPFLWCSPPLPVRPLPCRFRGSLWCLRRVFA</sequence>